<keyword evidence="3" id="KW-0808">Transferase</keyword>
<comment type="caution">
    <text evidence="5">The sequence shown here is derived from an EMBL/GenBank/DDBJ whole genome shotgun (WGS) entry which is preliminary data.</text>
</comment>
<evidence type="ECO:0000259" key="4">
    <source>
        <dbReference type="Pfam" id="PF00535"/>
    </source>
</evidence>
<keyword evidence="2" id="KW-0328">Glycosyltransferase</keyword>
<evidence type="ECO:0000313" key="6">
    <source>
        <dbReference type="Proteomes" id="UP000732399"/>
    </source>
</evidence>
<organism evidence="5 6">
    <name type="scientific">Sphingomonas corticis</name>
    <dbReference type="NCBI Taxonomy" id="2722791"/>
    <lineage>
        <taxon>Bacteria</taxon>
        <taxon>Pseudomonadati</taxon>
        <taxon>Pseudomonadota</taxon>
        <taxon>Alphaproteobacteria</taxon>
        <taxon>Sphingomonadales</taxon>
        <taxon>Sphingomonadaceae</taxon>
        <taxon>Sphingomonas</taxon>
    </lineage>
</organism>
<sequence>MAGARHVGLVVIGRNEGARLSRCLRSVAGWGERVVYVDSGSTDDSVARACGHGIDTVALDPARPFTAARARNAGLARLAERWPDLALVQFVDGDCELAPGWLDAGMDALAAAPRVGAVFGRRRERFPDATIYNRLCDQEWDGPAGPQDSCAGDVLMRVAAFRDGEGYRDDLIAGEEADLCHRIRAHGWTILRIDAEMTRHDAAMTRAAQWWQRNRRSGHARAQAWQRRGRDDPRLLRPVVSNLWWALPVAWPLWPWLWWRVFRRTDALFATHIVLGKLPHCAGQIGFWWSRARARTTRLIEYK</sequence>
<dbReference type="CDD" id="cd00761">
    <property type="entry name" value="Glyco_tranf_GTA_type"/>
    <property type="match status" value="1"/>
</dbReference>
<dbReference type="Pfam" id="PF00535">
    <property type="entry name" value="Glycos_transf_2"/>
    <property type="match status" value="1"/>
</dbReference>
<feature type="domain" description="Glycosyltransferase 2-like" evidence="4">
    <location>
        <begin position="10"/>
        <end position="125"/>
    </location>
</feature>
<accession>A0ABX1CJ27</accession>
<protein>
    <submittedName>
        <fullName evidence="5">Glycosyltransferase family 2 protein</fullName>
    </submittedName>
</protein>
<dbReference type="SUPFAM" id="SSF53448">
    <property type="entry name" value="Nucleotide-diphospho-sugar transferases"/>
    <property type="match status" value="1"/>
</dbReference>
<evidence type="ECO:0000256" key="2">
    <source>
        <dbReference type="ARBA" id="ARBA00022676"/>
    </source>
</evidence>
<dbReference type="InterPro" id="IPR029044">
    <property type="entry name" value="Nucleotide-diphossugar_trans"/>
</dbReference>
<evidence type="ECO:0000313" key="5">
    <source>
        <dbReference type="EMBL" id="NJR77953.1"/>
    </source>
</evidence>
<dbReference type="EMBL" id="JAAVJH010000002">
    <property type="protein sequence ID" value="NJR77953.1"/>
    <property type="molecule type" value="Genomic_DNA"/>
</dbReference>
<dbReference type="RefSeq" id="WP_168133450.1">
    <property type="nucleotide sequence ID" value="NZ_JAAVJH010000002.1"/>
</dbReference>
<keyword evidence="6" id="KW-1185">Reference proteome</keyword>
<evidence type="ECO:0000256" key="3">
    <source>
        <dbReference type="ARBA" id="ARBA00022679"/>
    </source>
</evidence>
<dbReference type="PANTHER" id="PTHR43179:SF12">
    <property type="entry name" value="GALACTOFURANOSYLTRANSFERASE GLFT2"/>
    <property type="match status" value="1"/>
</dbReference>
<dbReference type="Proteomes" id="UP000732399">
    <property type="component" value="Unassembled WGS sequence"/>
</dbReference>
<reference evidence="5 6" key="1">
    <citation type="submission" date="2020-03" db="EMBL/GenBank/DDBJ databases">
        <authorList>
            <person name="Wang L."/>
            <person name="He N."/>
            <person name="Li Y."/>
            <person name="Fang Y."/>
            <person name="Zhang F."/>
        </authorList>
    </citation>
    <scope>NUCLEOTIDE SEQUENCE [LARGE SCALE GENOMIC DNA]</scope>
    <source>
        <strain evidence="5 6">36D10-4-7</strain>
    </source>
</reference>
<dbReference type="InterPro" id="IPR001173">
    <property type="entry name" value="Glyco_trans_2-like"/>
</dbReference>
<evidence type="ECO:0000256" key="1">
    <source>
        <dbReference type="ARBA" id="ARBA00006739"/>
    </source>
</evidence>
<name>A0ABX1CJ27_9SPHN</name>
<dbReference type="PANTHER" id="PTHR43179">
    <property type="entry name" value="RHAMNOSYLTRANSFERASE WBBL"/>
    <property type="match status" value="1"/>
</dbReference>
<dbReference type="Gene3D" id="3.90.550.10">
    <property type="entry name" value="Spore Coat Polysaccharide Biosynthesis Protein SpsA, Chain A"/>
    <property type="match status" value="1"/>
</dbReference>
<gene>
    <name evidence="5" type="ORF">HBH26_04890</name>
</gene>
<proteinExistence type="inferred from homology"/>
<comment type="similarity">
    <text evidence="1">Belongs to the glycosyltransferase 2 family.</text>
</comment>